<dbReference type="RefSeq" id="WP_073124041.1">
    <property type="nucleotide sequence ID" value="NZ_BAABCH010000103.1"/>
</dbReference>
<dbReference type="PANTHER" id="PTHR31435:SF10">
    <property type="entry name" value="BSR4717 PROTEIN"/>
    <property type="match status" value="1"/>
</dbReference>
<dbReference type="GO" id="GO:0016747">
    <property type="term" value="F:acyltransferase activity, transferring groups other than amino-acyl groups"/>
    <property type="evidence" value="ECO:0007669"/>
    <property type="project" value="InterPro"/>
</dbReference>
<dbReference type="OrthoDB" id="9793389at2"/>
<protein>
    <submittedName>
        <fullName evidence="3">Uncharacterized protein</fullName>
    </submittedName>
</protein>
<dbReference type="Pfam" id="PF14542">
    <property type="entry name" value="Acetyltransf_CG"/>
    <property type="match status" value="1"/>
</dbReference>
<evidence type="ECO:0000313" key="4">
    <source>
        <dbReference type="Proteomes" id="UP000243255"/>
    </source>
</evidence>
<dbReference type="EMBL" id="FQWX01000003">
    <property type="protein sequence ID" value="SHG58195.1"/>
    <property type="molecule type" value="Genomic_DNA"/>
</dbReference>
<reference evidence="4" key="1">
    <citation type="submission" date="2016-11" db="EMBL/GenBank/DDBJ databases">
        <authorList>
            <person name="Varghese N."/>
            <person name="Submissions S."/>
        </authorList>
    </citation>
    <scope>NUCLEOTIDE SEQUENCE [LARGE SCALE GENOMIC DNA]</scope>
    <source>
        <strain evidence="4">DSM 2635</strain>
    </source>
</reference>
<dbReference type="InterPro" id="IPR031165">
    <property type="entry name" value="GNAT_YJDJ"/>
</dbReference>
<dbReference type="InterPro" id="IPR000182">
    <property type="entry name" value="GNAT_dom"/>
</dbReference>
<evidence type="ECO:0000259" key="1">
    <source>
        <dbReference type="PROSITE" id="PS51186"/>
    </source>
</evidence>
<evidence type="ECO:0000313" key="3">
    <source>
        <dbReference type="EMBL" id="SHG58195.1"/>
    </source>
</evidence>
<proteinExistence type="predicted"/>
<dbReference type="InterPro" id="IPR045057">
    <property type="entry name" value="Gcn5-rel_NAT"/>
</dbReference>
<sequence>MDWKYEEGRIYSIDEKNELMAEATYVLKENGEVDIDHTYVNPALRGQGVAGKMMSVVAEYLREKGLIATATCSYANSWFKKHRDIYSDIISKDIDSEVVACKIGKKH</sequence>
<accession>A0A1M5KZR2</accession>
<dbReference type="AlphaFoldDB" id="A0A1M5KZR2"/>
<dbReference type="SUPFAM" id="SSF55729">
    <property type="entry name" value="Acyl-CoA N-acyltransferases (Nat)"/>
    <property type="match status" value="1"/>
</dbReference>
<evidence type="ECO:0000259" key="2">
    <source>
        <dbReference type="PROSITE" id="PS51729"/>
    </source>
</evidence>
<keyword evidence="4" id="KW-1185">Reference proteome</keyword>
<dbReference type="CDD" id="cd04301">
    <property type="entry name" value="NAT_SF"/>
    <property type="match status" value="1"/>
</dbReference>
<feature type="domain" description="N-acetyltransferase" evidence="1">
    <location>
        <begin position="1"/>
        <end position="95"/>
    </location>
</feature>
<dbReference type="PROSITE" id="PS51729">
    <property type="entry name" value="GNAT_YJDJ"/>
    <property type="match status" value="1"/>
</dbReference>
<dbReference type="PANTHER" id="PTHR31435">
    <property type="entry name" value="PROTEIN NATD1"/>
    <property type="match status" value="1"/>
</dbReference>
<dbReference type="Proteomes" id="UP000243255">
    <property type="component" value="Unassembled WGS sequence"/>
</dbReference>
<organism evidence="3 4">
    <name type="scientific">Asaccharospora irregularis DSM 2635</name>
    <dbReference type="NCBI Taxonomy" id="1121321"/>
    <lineage>
        <taxon>Bacteria</taxon>
        <taxon>Bacillati</taxon>
        <taxon>Bacillota</taxon>
        <taxon>Clostridia</taxon>
        <taxon>Peptostreptococcales</taxon>
        <taxon>Peptostreptococcaceae</taxon>
        <taxon>Asaccharospora</taxon>
    </lineage>
</organism>
<dbReference type="InterPro" id="IPR016181">
    <property type="entry name" value="Acyl_CoA_acyltransferase"/>
</dbReference>
<feature type="domain" description="N-acetyltransferase" evidence="2">
    <location>
        <begin position="2"/>
        <end position="91"/>
    </location>
</feature>
<name>A0A1M5KZR2_9FIRM</name>
<dbReference type="STRING" id="1121321.SAMN04488530_103178"/>
<dbReference type="Gene3D" id="3.40.630.30">
    <property type="match status" value="1"/>
</dbReference>
<gene>
    <name evidence="3" type="ORF">SAMN04488530_103178</name>
</gene>
<dbReference type="PROSITE" id="PS51186">
    <property type="entry name" value="GNAT"/>
    <property type="match status" value="1"/>
</dbReference>